<name>A0A9W9BVX3_9PLEO</name>
<feature type="transmembrane region" description="Helical" evidence="2">
    <location>
        <begin position="431"/>
        <end position="451"/>
    </location>
</feature>
<protein>
    <submittedName>
        <fullName evidence="3">Uncharacterized protein</fullName>
    </submittedName>
</protein>
<feature type="region of interest" description="Disordered" evidence="1">
    <location>
        <begin position="1"/>
        <end position="51"/>
    </location>
</feature>
<reference evidence="3" key="1">
    <citation type="submission" date="2022-10" db="EMBL/GenBank/DDBJ databases">
        <title>Tapping the CABI collections for fungal endophytes: first genome assemblies for Collariella, Neodidymelliopsis, Ascochyta clinopodiicola, Didymella pomorum, Didymosphaeria variabile, Neocosmospora piperis and Neocucurbitaria cava.</title>
        <authorList>
            <person name="Hill R."/>
        </authorList>
    </citation>
    <scope>NUCLEOTIDE SEQUENCE</scope>
    <source>
        <strain evidence="3">IMI 360193</strain>
    </source>
</reference>
<feature type="transmembrane region" description="Helical" evidence="2">
    <location>
        <begin position="333"/>
        <end position="353"/>
    </location>
</feature>
<organism evidence="3 4">
    <name type="scientific">Didymella glomerata</name>
    <dbReference type="NCBI Taxonomy" id="749621"/>
    <lineage>
        <taxon>Eukaryota</taxon>
        <taxon>Fungi</taxon>
        <taxon>Dikarya</taxon>
        <taxon>Ascomycota</taxon>
        <taxon>Pezizomycotina</taxon>
        <taxon>Dothideomycetes</taxon>
        <taxon>Pleosporomycetidae</taxon>
        <taxon>Pleosporales</taxon>
        <taxon>Pleosporineae</taxon>
        <taxon>Didymellaceae</taxon>
        <taxon>Didymella</taxon>
    </lineage>
</organism>
<comment type="caution">
    <text evidence="3">The sequence shown here is derived from an EMBL/GenBank/DDBJ whole genome shotgun (WGS) entry which is preliminary data.</text>
</comment>
<evidence type="ECO:0000313" key="3">
    <source>
        <dbReference type="EMBL" id="KAJ4332059.1"/>
    </source>
</evidence>
<proteinExistence type="predicted"/>
<dbReference type="AlphaFoldDB" id="A0A9W9BVX3"/>
<dbReference type="PANTHER" id="PTHR35395">
    <property type="entry name" value="DUF6536 DOMAIN-CONTAINING PROTEIN"/>
    <property type="match status" value="1"/>
</dbReference>
<evidence type="ECO:0000313" key="4">
    <source>
        <dbReference type="Proteomes" id="UP001140562"/>
    </source>
</evidence>
<keyword evidence="4" id="KW-1185">Reference proteome</keyword>
<keyword evidence="2" id="KW-0812">Transmembrane</keyword>
<keyword evidence="2" id="KW-1133">Transmembrane helix</keyword>
<feature type="transmembrane region" description="Helical" evidence="2">
    <location>
        <begin position="302"/>
        <end position="326"/>
    </location>
</feature>
<accession>A0A9W9BVX3</accession>
<feature type="transmembrane region" description="Helical" evidence="2">
    <location>
        <begin position="237"/>
        <end position="259"/>
    </location>
</feature>
<dbReference type="Proteomes" id="UP001140562">
    <property type="component" value="Unassembled WGS sequence"/>
</dbReference>
<dbReference type="OrthoDB" id="5429634at2759"/>
<feature type="compositionally biased region" description="Polar residues" evidence="1">
    <location>
        <begin position="1"/>
        <end position="15"/>
    </location>
</feature>
<dbReference type="EMBL" id="JAPEUV010000129">
    <property type="protein sequence ID" value="KAJ4332059.1"/>
    <property type="molecule type" value="Genomic_DNA"/>
</dbReference>
<gene>
    <name evidence="3" type="ORF">N0V87_008680</name>
</gene>
<feature type="transmembrane region" description="Helical" evidence="2">
    <location>
        <begin position="388"/>
        <end position="410"/>
    </location>
</feature>
<evidence type="ECO:0000256" key="1">
    <source>
        <dbReference type="SAM" id="MobiDB-lite"/>
    </source>
</evidence>
<evidence type="ECO:0000256" key="2">
    <source>
        <dbReference type="SAM" id="Phobius"/>
    </source>
</evidence>
<keyword evidence="2" id="KW-0472">Membrane</keyword>
<feature type="transmembrane region" description="Helical" evidence="2">
    <location>
        <begin position="271"/>
        <end position="290"/>
    </location>
</feature>
<dbReference type="PANTHER" id="PTHR35395:SF1">
    <property type="entry name" value="DUF6536 DOMAIN-CONTAINING PROTEIN"/>
    <property type="match status" value="1"/>
</dbReference>
<sequence>MASNSASKGRRQQYSILPETELLPLQDMRLDDPSNLSNDDSILPSSDFRGPISHDYHSASKDGMQRHDYGGFAPVPELGFPDNLQESDEICPLYNAATFKVIANNAYKVFAIDIDSDDFKRMNQTGSGYRLLENGAWRSVYGGQFVSGYGDVYLCIDQILINANATAPQSVVEYLPWTATQTISNFTSPDTPNPDWIPYEAGTFHNVTGGSDVPKAMHVLSALAYQTGSQSRIQISFPYMMVVIAFNLLKLCIMAGALIGIRSNHMDDKTIFFFFLSMACLILLLTVFATSSDSLNTGGNSWLWGTASEAALLIGNSGGTGIFNAWLANFPQVLLSLCYVNLNTLCTAMAGAAEWNKLGDPSERKTLRVTAPKGSQRGTYFLQLPYRWALPLVSVSWMLHWLLSQSFFLVRIDRFDGDGDIMADNSKSACGVSLSSLVTFFAVGLALYVTVRSIGEIGMIPRLPPAGSSSLMISAACHPPPSEDEPHQREVSWGLITQKHPPFTRYYSLSGDAANEQSYGPKSVRMRGPQRVVVQKGVQSTVPGAAINPGFGIGS</sequence>